<evidence type="ECO:0000313" key="2">
    <source>
        <dbReference type="Proteomes" id="UP000203066"/>
    </source>
</evidence>
<dbReference type="RefSeq" id="YP_009345642.1">
    <property type="nucleotide sequence ID" value="NC_033778.1"/>
</dbReference>
<organism evidence="1 2">
    <name type="scientific">Leptopilina boulardi filamentous virus</name>
    <dbReference type="NCBI Taxonomy" id="552509"/>
    <lineage>
        <taxon>Viruses</taxon>
        <taxon>Viruses incertae sedis</taxon>
        <taxon>Naldaviricetes</taxon>
        <taxon>Lefavirales</taxon>
        <taxon>Filamentoviridae</taxon>
        <taxon>Alphafilamentovirus</taxon>
        <taxon>Alphafilamentovirus leboulardi</taxon>
    </lineage>
</organism>
<dbReference type="GeneID" id="31050515"/>
<sequence>MKPSNNSEIPLMRASSSLLMTDFSTLFFLPRLVFKSPPPPSDVLLLLPQLIISLELLCKFKNSSEIYNNI</sequence>
<proteinExistence type="predicted"/>
<gene>
    <name evidence="1" type="ORF">LbFV_ORF38</name>
</gene>
<evidence type="ECO:0000313" key="1">
    <source>
        <dbReference type="EMBL" id="AQQ79958.1"/>
    </source>
</evidence>
<reference evidence="1 2" key="1">
    <citation type="journal article" date="2016" name="Genome Biol. Evol.">
        <title>Genome Sequencing of the Behavior Manipulating Virus LbFV Reveals a Possible New Virus Family.</title>
        <authorList>
            <person name="Lepetit D."/>
            <person name="Gillet B."/>
            <person name="Hughes S."/>
            <person name="Kraaijeveld K."/>
            <person name="Varaldi J."/>
        </authorList>
    </citation>
    <scope>NUCLEOTIDE SEQUENCE [LARGE SCALE GENOMIC DNA]</scope>
    <source>
        <strain evidence="1">Valence Gotheron</strain>
    </source>
</reference>
<keyword evidence="2" id="KW-1185">Reference proteome</keyword>
<accession>A0A1S5YD78</accession>
<dbReference type="KEGG" id="vg:31050515"/>
<protein>
    <submittedName>
        <fullName evidence="1">Uncharacterized protein</fullName>
    </submittedName>
</protein>
<dbReference type="EMBL" id="KY009685">
    <property type="protein sequence ID" value="AQQ79958.1"/>
    <property type="molecule type" value="Genomic_DNA"/>
</dbReference>
<dbReference type="Proteomes" id="UP000203066">
    <property type="component" value="Segment"/>
</dbReference>
<name>A0A1S5YD78_9VIRU</name>